<comment type="caution">
    <text evidence="3">The sequence shown here is derived from an EMBL/GenBank/DDBJ whole genome shotgun (WGS) entry which is preliminary data.</text>
</comment>
<feature type="compositionally biased region" description="Basic and acidic residues" evidence="1">
    <location>
        <begin position="509"/>
        <end position="520"/>
    </location>
</feature>
<feature type="region of interest" description="Disordered" evidence="1">
    <location>
        <begin position="333"/>
        <end position="354"/>
    </location>
</feature>
<sequence>MTLHSKLTLAALASDAMPSITVAGVRDAKQTNETDNDAAIAYAVVQDTSGRLYDIYASHEHEGDTRLAQRAKAAKLLSHTEGLNGLGFLMDAYCTFKPASSQGSGIQEAVLVTPHINGECRSLDLLTLEDCASVGTAIGTIHRLNADFLKKTQYPSFNNGEIRNQLAQWIKRLQRAGHVPGAITTNWSKVIDTDGIWEFSTCFTHGGFQDGDFVFSDSTINAITNWQRMQVNDPARDLAWTFAKLDTEHRNQVLSAYGSMMGSRLDDLIMIRANLWLQMEQVGEFIAAMKRGDNAQIVRFKAQVERLAHELTVITNRKNAKTAEALHARVGLLSPDSPKHGVQTQDTVPGRYDVDSHNVEEMNDAYDKTSSTEIRNSLSGTNTEVFGTQDIRSVLARDGEPFDGYASNKPGEYDGDDTAQRARLQGKSRTSQDEPSLSASAAPGGINKDQNPDNTRVSAAAQDSRTDKKSDISSSTTITLEKPRHPSDDEQSNVQGRGADVETQLIPKFEQEKLAIHDAQDGLDEYEERAGGDQRTNDK</sequence>
<dbReference type="SUPFAM" id="SSF56112">
    <property type="entry name" value="Protein kinase-like (PK-like)"/>
    <property type="match status" value="1"/>
</dbReference>
<protein>
    <submittedName>
        <fullName evidence="3">Putative aminoglycoside phosphotransferase</fullName>
    </submittedName>
</protein>
<dbReference type="Gene3D" id="3.90.1200.10">
    <property type="match status" value="1"/>
</dbReference>
<dbReference type="eggNOG" id="COG3173">
    <property type="taxonomic scope" value="Bacteria"/>
</dbReference>
<evidence type="ECO:0000256" key="1">
    <source>
        <dbReference type="SAM" id="MobiDB-lite"/>
    </source>
</evidence>
<proteinExistence type="predicted"/>
<organism evidence="3 4">
    <name type="scientific">Bifidobacterium bombi DSM 19703</name>
    <dbReference type="NCBI Taxonomy" id="1341695"/>
    <lineage>
        <taxon>Bacteria</taxon>
        <taxon>Bacillati</taxon>
        <taxon>Actinomycetota</taxon>
        <taxon>Actinomycetes</taxon>
        <taxon>Bifidobacteriales</taxon>
        <taxon>Bifidobacteriaceae</taxon>
        <taxon>Bifidobacterium</taxon>
    </lineage>
</organism>
<feature type="compositionally biased region" description="Polar residues" evidence="1">
    <location>
        <begin position="448"/>
        <end position="463"/>
    </location>
</feature>
<dbReference type="Pfam" id="PF01636">
    <property type="entry name" value="APH"/>
    <property type="match status" value="1"/>
</dbReference>
<evidence type="ECO:0000313" key="3">
    <source>
        <dbReference type="EMBL" id="KFF31006.1"/>
    </source>
</evidence>
<reference evidence="3 4" key="1">
    <citation type="journal article" date="2014" name="Appl. Environ. Microbiol.">
        <title>Genomic encyclopedia of type strains of the genus Bifidobacterium.</title>
        <authorList>
            <person name="Milani C."/>
            <person name="Lugli G.A."/>
            <person name="Duranti S."/>
            <person name="Turroni F."/>
            <person name="Bottacini F."/>
            <person name="Mangifesta M."/>
            <person name="Sanchez B."/>
            <person name="Viappiani A."/>
            <person name="Mancabelli L."/>
            <person name="Taminiau B."/>
            <person name="Delcenserie V."/>
            <person name="Barrangou R."/>
            <person name="Margolles A."/>
            <person name="van Sinderen D."/>
            <person name="Ventura M."/>
        </authorList>
    </citation>
    <scope>NUCLEOTIDE SEQUENCE [LARGE SCALE GENOMIC DNA]</scope>
    <source>
        <strain evidence="3 4">DSM 19703</strain>
    </source>
</reference>
<keyword evidence="3" id="KW-0808">Transferase</keyword>
<dbReference type="EMBL" id="ATLK01000001">
    <property type="protein sequence ID" value="KFF31006.1"/>
    <property type="molecule type" value="Genomic_DNA"/>
</dbReference>
<dbReference type="RefSeq" id="WP_152570090.1">
    <property type="nucleotide sequence ID" value="NZ_ATLK01000001.1"/>
</dbReference>
<dbReference type="InterPro" id="IPR002575">
    <property type="entry name" value="Aminoglycoside_PTrfase"/>
</dbReference>
<dbReference type="InterPro" id="IPR011009">
    <property type="entry name" value="Kinase-like_dom_sf"/>
</dbReference>
<dbReference type="OrthoDB" id="3239865at2"/>
<feature type="region of interest" description="Disordered" evidence="1">
    <location>
        <begin position="399"/>
        <end position="539"/>
    </location>
</feature>
<dbReference type="Proteomes" id="UP000028730">
    <property type="component" value="Unassembled WGS sequence"/>
</dbReference>
<feature type="domain" description="Aminoglycoside phosphotransferase" evidence="2">
    <location>
        <begin position="111"/>
        <end position="258"/>
    </location>
</feature>
<feature type="compositionally biased region" description="Basic and acidic residues" evidence="1">
    <location>
        <begin position="528"/>
        <end position="539"/>
    </location>
</feature>
<feature type="compositionally biased region" description="Polar residues" evidence="1">
    <location>
        <begin position="427"/>
        <end position="439"/>
    </location>
</feature>
<keyword evidence="4" id="KW-1185">Reference proteome</keyword>
<name>A0A080N2G5_9BIFI</name>
<evidence type="ECO:0000259" key="2">
    <source>
        <dbReference type="Pfam" id="PF01636"/>
    </source>
</evidence>
<gene>
    <name evidence="3" type="ORF">BBOMB_0336</name>
</gene>
<dbReference type="GO" id="GO:0016740">
    <property type="term" value="F:transferase activity"/>
    <property type="evidence" value="ECO:0007669"/>
    <property type="project" value="UniProtKB-KW"/>
</dbReference>
<dbReference type="STRING" id="1341695.BBOMB_0336"/>
<accession>A0A080N2G5</accession>
<dbReference type="AlphaFoldDB" id="A0A080N2G5"/>
<evidence type="ECO:0000313" key="4">
    <source>
        <dbReference type="Proteomes" id="UP000028730"/>
    </source>
</evidence>